<evidence type="ECO:0000256" key="1">
    <source>
        <dbReference type="SAM" id="MobiDB-lite"/>
    </source>
</evidence>
<dbReference type="Gene3D" id="3.30.360.10">
    <property type="entry name" value="Dihydrodipicolinate Reductase, domain 2"/>
    <property type="match status" value="1"/>
</dbReference>
<keyword evidence="4" id="KW-0560">Oxidoreductase</keyword>
<dbReference type="Gene3D" id="3.40.50.720">
    <property type="entry name" value="NAD(P)-binding Rossmann-like Domain"/>
    <property type="match status" value="1"/>
</dbReference>
<keyword evidence="5" id="KW-1185">Reference proteome</keyword>
<reference evidence="4 5" key="1">
    <citation type="submission" date="2019-02" db="EMBL/GenBank/DDBJ databases">
        <title>Deep-cultivation of Planctomycetes and their phenomic and genomic characterization uncovers novel biology.</title>
        <authorList>
            <person name="Wiegand S."/>
            <person name="Jogler M."/>
            <person name="Boedeker C."/>
            <person name="Pinto D."/>
            <person name="Vollmers J."/>
            <person name="Rivas-Marin E."/>
            <person name="Kohn T."/>
            <person name="Peeters S.H."/>
            <person name="Heuer A."/>
            <person name="Rast P."/>
            <person name="Oberbeckmann S."/>
            <person name="Bunk B."/>
            <person name="Jeske O."/>
            <person name="Meyerdierks A."/>
            <person name="Storesund J.E."/>
            <person name="Kallscheuer N."/>
            <person name="Luecker S."/>
            <person name="Lage O.M."/>
            <person name="Pohl T."/>
            <person name="Merkel B.J."/>
            <person name="Hornburger P."/>
            <person name="Mueller R.-W."/>
            <person name="Bruemmer F."/>
            <person name="Labrenz M."/>
            <person name="Spormann A.M."/>
            <person name="Op den Camp H."/>
            <person name="Overmann J."/>
            <person name="Amann R."/>
            <person name="Jetten M.S.M."/>
            <person name="Mascher T."/>
            <person name="Medema M.H."/>
            <person name="Devos D.P."/>
            <person name="Kaster A.-K."/>
            <person name="Ovreas L."/>
            <person name="Rohde M."/>
            <person name="Galperin M.Y."/>
            <person name="Jogler C."/>
        </authorList>
    </citation>
    <scope>NUCLEOTIDE SEQUENCE [LARGE SCALE GENOMIC DNA]</scope>
    <source>
        <strain evidence="4 5">Pla85_3_4</strain>
    </source>
</reference>
<dbReference type="InterPro" id="IPR050463">
    <property type="entry name" value="Gfo/Idh/MocA_oxidrdct_glycsds"/>
</dbReference>
<evidence type="ECO:0000313" key="5">
    <source>
        <dbReference type="Proteomes" id="UP000317648"/>
    </source>
</evidence>
<dbReference type="InterPro" id="IPR000683">
    <property type="entry name" value="Gfo/Idh/MocA-like_OxRdtase_N"/>
</dbReference>
<evidence type="ECO:0000313" key="4">
    <source>
        <dbReference type="EMBL" id="QDU98051.1"/>
    </source>
</evidence>
<proteinExistence type="predicted"/>
<dbReference type="InterPro" id="IPR036291">
    <property type="entry name" value="NAD(P)-bd_dom_sf"/>
</dbReference>
<gene>
    <name evidence="4" type="primary">gfo_7</name>
    <name evidence="4" type="ORF">Pla8534_59120</name>
</gene>
<keyword evidence="2" id="KW-0812">Transmembrane</keyword>
<dbReference type="EC" id="1.1.99.28" evidence="4"/>
<dbReference type="KEGG" id="lcre:Pla8534_59120"/>
<dbReference type="SUPFAM" id="SSF55347">
    <property type="entry name" value="Glyceraldehyde-3-phosphate dehydrogenase-like, C-terminal domain"/>
    <property type="match status" value="1"/>
</dbReference>
<name>A0A518E1U6_9BACT</name>
<keyword evidence="2" id="KW-1133">Transmembrane helix</keyword>
<evidence type="ECO:0000256" key="2">
    <source>
        <dbReference type="SAM" id="Phobius"/>
    </source>
</evidence>
<protein>
    <submittedName>
        <fullName evidence="4">Glucose--fructose oxidoreductase</fullName>
        <ecNumber evidence="4">1.1.99.28</ecNumber>
    </submittedName>
</protein>
<dbReference type="GO" id="GO:0047061">
    <property type="term" value="F:glucose-fructose oxidoreductase activity"/>
    <property type="evidence" value="ECO:0007669"/>
    <property type="project" value="UniProtKB-EC"/>
</dbReference>
<accession>A0A518E1U6</accession>
<dbReference type="EMBL" id="CP036433">
    <property type="protein sequence ID" value="QDU98051.1"/>
    <property type="molecule type" value="Genomic_DNA"/>
</dbReference>
<dbReference type="PANTHER" id="PTHR43818">
    <property type="entry name" value="BCDNA.GH03377"/>
    <property type="match status" value="1"/>
</dbReference>
<sequence>MNLKPEEKEVGRENFYDAVGAYDRMNNLGRRDFLKAVVGAGVVSGAGLGAMWFGYSRPSRPLRIGVIGTGDEGGVLIGALNPDYVEVKAIADIRPSSVHRALHGDHASPAAYAARRGLMNVYGWHSESEARKHVTIYENGYDELLRDPNIEAVIIALPLHLHAHAAVQAMVHGKHVLTEKLMAHNVAQCKVMSRVADQENLLLATGHQRHYNILYDNAVNLIRWGVLGQIHFIRAQWHRGNLPGKDSWAQPIPGGEMGYSRSGKQIPIDPIADQLRAFKAMLASEGEPSKAELLKKKVAQWEAWNQDQQIRDSLVNYGYGPINLPNNQQFDALHELVRWRLWERTGGGLMAELGSHQLDAAQIFISALRAEGKASHPLTVHAVGGRHIFPQDRDSDDHVYCTLEFPGPHYDPGYDPGYWDPVMNVPDPKTGIPSYEHDPNKKIVMTYSSVNGNGYGGYGETVMGTKGTLVLEREKEVMLYKSSDTSTRVGVKKGAGGPTMDTQESGAGPAKAAVESGPVSRGYTEQIEHWAWCIMNPDPANRPKCHPEVAVADATIALTSKHAMANGRSGKSGYIRFKEEWFDINRDEVPYGPTVKEEWANLHKRDLS</sequence>
<dbReference type="RefSeq" id="WP_145056979.1">
    <property type="nucleotide sequence ID" value="NZ_CP036433.1"/>
</dbReference>
<feature type="region of interest" description="Disordered" evidence="1">
    <location>
        <begin position="488"/>
        <end position="519"/>
    </location>
</feature>
<dbReference type="PANTHER" id="PTHR43818:SF12">
    <property type="entry name" value="NADH-DEPENDENT DEHYDROGENASE-RELATED"/>
    <property type="match status" value="1"/>
</dbReference>
<dbReference type="Pfam" id="PF01408">
    <property type="entry name" value="GFO_IDH_MocA"/>
    <property type="match status" value="1"/>
</dbReference>
<evidence type="ECO:0000259" key="3">
    <source>
        <dbReference type="Pfam" id="PF01408"/>
    </source>
</evidence>
<dbReference type="Proteomes" id="UP000317648">
    <property type="component" value="Chromosome"/>
</dbReference>
<dbReference type="AlphaFoldDB" id="A0A518E1U6"/>
<dbReference type="OrthoDB" id="9792935at2"/>
<dbReference type="SUPFAM" id="SSF51735">
    <property type="entry name" value="NAD(P)-binding Rossmann-fold domains"/>
    <property type="match status" value="1"/>
</dbReference>
<organism evidence="4 5">
    <name type="scientific">Lignipirellula cremea</name>
    <dbReference type="NCBI Taxonomy" id="2528010"/>
    <lineage>
        <taxon>Bacteria</taxon>
        <taxon>Pseudomonadati</taxon>
        <taxon>Planctomycetota</taxon>
        <taxon>Planctomycetia</taxon>
        <taxon>Pirellulales</taxon>
        <taxon>Pirellulaceae</taxon>
        <taxon>Lignipirellula</taxon>
    </lineage>
</organism>
<keyword evidence="2" id="KW-0472">Membrane</keyword>
<dbReference type="GO" id="GO:0000166">
    <property type="term" value="F:nucleotide binding"/>
    <property type="evidence" value="ECO:0007669"/>
    <property type="project" value="InterPro"/>
</dbReference>
<feature type="transmembrane region" description="Helical" evidence="2">
    <location>
        <begin position="33"/>
        <end position="55"/>
    </location>
</feature>
<feature type="domain" description="Gfo/Idh/MocA-like oxidoreductase N-terminal" evidence="3">
    <location>
        <begin position="62"/>
        <end position="207"/>
    </location>
</feature>